<protein>
    <submittedName>
        <fullName evidence="2">Transposase</fullName>
    </submittedName>
</protein>
<organism evidence="2 3">
    <name type="scientific">Desulfoluna limicola</name>
    <dbReference type="NCBI Taxonomy" id="2810562"/>
    <lineage>
        <taxon>Bacteria</taxon>
        <taxon>Pseudomonadati</taxon>
        <taxon>Thermodesulfobacteriota</taxon>
        <taxon>Desulfobacteria</taxon>
        <taxon>Desulfobacterales</taxon>
        <taxon>Desulfolunaceae</taxon>
        <taxon>Desulfoluna</taxon>
    </lineage>
</organism>
<dbReference type="InterPro" id="IPR036515">
    <property type="entry name" value="Transposase_17_sf"/>
</dbReference>
<evidence type="ECO:0000313" key="3">
    <source>
        <dbReference type="Proteomes" id="UP001320148"/>
    </source>
</evidence>
<keyword evidence="3" id="KW-1185">Reference proteome</keyword>
<accession>A0ABM7PNR6</accession>
<gene>
    <name evidence="2" type="ORF">DSLASN_45700</name>
</gene>
<dbReference type="SMART" id="SM01321">
    <property type="entry name" value="Y1_Tnp"/>
    <property type="match status" value="1"/>
</dbReference>
<evidence type="ECO:0000259" key="1">
    <source>
        <dbReference type="SMART" id="SM01321"/>
    </source>
</evidence>
<feature type="domain" description="Transposase IS200-like" evidence="1">
    <location>
        <begin position="6"/>
        <end position="120"/>
    </location>
</feature>
<dbReference type="RefSeq" id="WP_236890296.1">
    <property type="nucleotide sequence ID" value="NZ_AP024488.1"/>
</dbReference>
<dbReference type="PANTHER" id="PTHR34322:SF2">
    <property type="entry name" value="TRANSPOSASE IS200-LIKE DOMAIN-CONTAINING PROTEIN"/>
    <property type="match status" value="1"/>
</dbReference>
<dbReference type="SUPFAM" id="SSF143422">
    <property type="entry name" value="Transposase IS200-like"/>
    <property type="match status" value="1"/>
</dbReference>
<dbReference type="Pfam" id="PF01797">
    <property type="entry name" value="Y1_Tnp"/>
    <property type="match status" value="1"/>
</dbReference>
<reference evidence="2 3" key="1">
    <citation type="submission" date="2021-02" db="EMBL/GenBank/DDBJ databases">
        <title>Complete genome of Desulfoluna sp. strain ASN36.</title>
        <authorList>
            <person name="Takahashi A."/>
            <person name="Kojima H."/>
            <person name="Fukui M."/>
        </authorList>
    </citation>
    <scope>NUCLEOTIDE SEQUENCE [LARGE SCALE GENOMIC DNA]</scope>
    <source>
        <strain evidence="2 3">ASN36</strain>
    </source>
</reference>
<dbReference type="Gene3D" id="3.30.70.1290">
    <property type="entry name" value="Transposase IS200-like"/>
    <property type="match status" value="1"/>
</dbReference>
<dbReference type="Proteomes" id="UP001320148">
    <property type="component" value="Chromosome"/>
</dbReference>
<dbReference type="InterPro" id="IPR002686">
    <property type="entry name" value="Transposase_17"/>
</dbReference>
<proteinExistence type="predicted"/>
<dbReference type="PANTHER" id="PTHR34322">
    <property type="entry name" value="TRANSPOSASE, Y1_TNP DOMAIN-CONTAINING"/>
    <property type="match status" value="1"/>
</dbReference>
<dbReference type="EMBL" id="AP024488">
    <property type="protein sequence ID" value="BCS98938.1"/>
    <property type="molecule type" value="Genomic_DNA"/>
</dbReference>
<name>A0ABM7PNR6_9BACT</name>
<sequence length="195" mass="22019">MTNHKGPGLPHHVIQRGTDGQQLFFTDDDYRSFIGILAEACTECNVMVWGYCLMPDHVHLIAIPKRESAIDDALGTAIRRYTESLKSKNAPVIPLFRKKAARHLLDETYLIKCARYVEINAVKRDYVTSAEEWPWSSTKAHINGQDDILVTVAPLLDRIRQNWSDFLDTPIPSQEADLFYAHELSGEPMAKVGAP</sequence>
<evidence type="ECO:0000313" key="2">
    <source>
        <dbReference type="EMBL" id="BCS98938.1"/>
    </source>
</evidence>